<dbReference type="AlphaFoldDB" id="A0A0B7NS26"/>
<dbReference type="Proteomes" id="UP000054107">
    <property type="component" value="Unassembled WGS sequence"/>
</dbReference>
<dbReference type="PROSITE" id="PS51257">
    <property type="entry name" value="PROKAR_LIPOPROTEIN"/>
    <property type="match status" value="1"/>
</dbReference>
<keyword evidence="2" id="KW-1185">Reference proteome</keyword>
<accession>A0A0B7NS26</accession>
<organism evidence="1 2">
    <name type="scientific">Parasitella parasitica</name>
    <dbReference type="NCBI Taxonomy" id="35722"/>
    <lineage>
        <taxon>Eukaryota</taxon>
        <taxon>Fungi</taxon>
        <taxon>Fungi incertae sedis</taxon>
        <taxon>Mucoromycota</taxon>
        <taxon>Mucoromycotina</taxon>
        <taxon>Mucoromycetes</taxon>
        <taxon>Mucorales</taxon>
        <taxon>Mucorineae</taxon>
        <taxon>Mucoraceae</taxon>
        <taxon>Parasitella</taxon>
    </lineage>
</organism>
<gene>
    <name evidence="1" type="primary">PARPA_12104.1 scaffold 44939</name>
</gene>
<dbReference type="EMBL" id="LN733737">
    <property type="protein sequence ID" value="CEP17804.1"/>
    <property type="molecule type" value="Genomic_DNA"/>
</dbReference>
<protein>
    <submittedName>
        <fullName evidence="1">Uncharacterized protein</fullName>
    </submittedName>
</protein>
<evidence type="ECO:0000313" key="2">
    <source>
        <dbReference type="Proteomes" id="UP000054107"/>
    </source>
</evidence>
<sequence length="179" mass="20200">MHHNKSRSPSPCPNKSYNIIPLPSTFSCLVPVRDSYSISTEFQLPRIMMACEERGINVIPCVSPYLISTNKLNTTPLLTDKYTEITEIQLELLNEDWNFDLHLRAVSAQLLAGCLLVKKNELLLVNCIELYSRSKHQDIQSERFVGSVSPNSSAPIGDEMYEIIKISNIDDLCSITQLL</sequence>
<name>A0A0B7NS26_9FUNG</name>
<evidence type="ECO:0000313" key="1">
    <source>
        <dbReference type="EMBL" id="CEP17804.1"/>
    </source>
</evidence>
<proteinExistence type="predicted"/>
<reference evidence="1 2" key="1">
    <citation type="submission" date="2014-09" db="EMBL/GenBank/DDBJ databases">
        <authorList>
            <person name="Ellenberger Sabrina"/>
        </authorList>
    </citation>
    <scope>NUCLEOTIDE SEQUENCE [LARGE SCALE GENOMIC DNA]</scope>
    <source>
        <strain evidence="1 2">CBS 412.66</strain>
    </source>
</reference>